<reference evidence="1 2" key="1">
    <citation type="submission" date="2016-05" db="EMBL/GenBank/DDBJ databases">
        <title>Draft Genome Sequence of Algibacter sp. Strain SK-16 Isolated from the Surface Water of Aburatsubo Inlet.</title>
        <authorList>
            <person name="Wong S.-K."/>
            <person name="Yoshizawa S."/>
            <person name="Nakajima Y."/>
            <person name="Ogura Y."/>
            <person name="Tetsuya H."/>
            <person name="Hamasaki K."/>
        </authorList>
    </citation>
    <scope>NUCLEOTIDE SEQUENCE [LARGE SCALE GENOMIC DNA]</scope>
    <source>
        <strain evidence="1 2">SK-16</strain>
    </source>
</reference>
<comment type="caution">
    <text evidence="1">The sequence shown here is derived from an EMBL/GenBank/DDBJ whole genome shotgun (WGS) entry which is preliminary data.</text>
</comment>
<dbReference type="InterPro" id="IPR018641">
    <property type="entry name" value="Trfase_1_rSAM/seldom-assoc"/>
</dbReference>
<dbReference type="STRING" id="1849968.A8C32_15475"/>
<keyword evidence="2" id="KW-1185">Reference proteome</keyword>
<protein>
    <recommendedName>
        <fullName evidence="3">DUF2064 domain-containing protein</fullName>
    </recommendedName>
</protein>
<organism evidence="1 2">
    <name type="scientific">Flavivirga aquatica</name>
    <dbReference type="NCBI Taxonomy" id="1849968"/>
    <lineage>
        <taxon>Bacteria</taxon>
        <taxon>Pseudomonadati</taxon>
        <taxon>Bacteroidota</taxon>
        <taxon>Flavobacteriia</taxon>
        <taxon>Flavobacteriales</taxon>
        <taxon>Flavobacteriaceae</taxon>
        <taxon>Flavivirga</taxon>
    </lineage>
</organism>
<dbReference type="Gene3D" id="3.90.550.10">
    <property type="entry name" value="Spore Coat Polysaccharide Biosynthesis Protein SpsA, Chain A"/>
    <property type="match status" value="1"/>
</dbReference>
<accession>A0A1E5T955</accession>
<dbReference type="RefSeq" id="WP_069830336.1">
    <property type="nucleotide sequence ID" value="NZ_MDJD01000043.1"/>
</dbReference>
<dbReference type="EMBL" id="MDJD01000043">
    <property type="protein sequence ID" value="OEK07878.1"/>
    <property type="molecule type" value="Genomic_DNA"/>
</dbReference>
<evidence type="ECO:0000313" key="2">
    <source>
        <dbReference type="Proteomes" id="UP000095713"/>
    </source>
</evidence>
<dbReference type="InterPro" id="IPR029044">
    <property type="entry name" value="Nucleotide-diphossugar_trans"/>
</dbReference>
<sequence>MKEGKVAILIFANSAEKEAVSKPFQYSKDVFAALNARTLSIIKKTGLPYFIFSENQQVGNSFGERFTNAIQTTYNKGYNTVITIGNDTPHLTTKHILKTAHLLQKHNLVLGPSTDGGFYLMGLKKSQFNADIFLKLPWQTSQLNRSISKLNASKKINICYLETLTDIDSAADVKTIINNFRTLSKTIKKLLKLYLFLEKRIISTFYISIKNPILNLQFNKGSPITNHI</sequence>
<dbReference type="SUPFAM" id="SSF53448">
    <property type="entry name" value="Nucleotide-diphospho-sugar transferases"/>
    <property type="match status" value="1"/>
</dbReference>
<gene>
    <name evidence="1" type="ORF">A8C32_15475</name>
</gene>
<dbReference type="Pfam" id="PF09837">
    <property type="entry name" value="DUF2064"/>
    <property type="match status" value="1"/>
</dbReference>
<dbReference type="PANTHER" id="PTHR36529">
    <property type="entry name" value="SLL1095 PROTEIN"/>
    <property type="match status" value="1"/>
</dbReference>
<dbReference type="OrthoDB" id="9798250at2"/>
<evidence type="ECO:0008006" key="3">
    <source>
        <dbReference type="Google" id="ProtNLM"/>
    </source>
</evidence>
<evidence type="ECO:0000313" key="1">
    <source>
        <dbReference type="EMBL" id="OEK07878.1"/>
    </source>
</evidence>
<proteinExistence type="predicted"/>
<dbReference type="AlphaFoldDB" id="A0A1E5T955"/>
<dbReference type="Proteomes" id="UP000095713">
    <property type="component" value="Unassembled WGS sequence"/>
</dbReference>
<dbReference type="PANTHER" id="PTHR36529:SF1">
    <property type="entry name" value="GLYCOSYLTRANSFERASE"/>
    <property type="match status" value="1"/>
</dbReference>
<name>A0A1E5T955_9FLAO</name>